<dbReference type="EMBL" id="CM045763">
    <property type="protein sequence ID" value="KAI8022280.1"/>
    <property type="molecule type" value="Genomic_DNA"/>
</dbReference>
<protein>
    <submittedName>
        <fullName evidence="1">Monooxygenase 1</fullName>
    </submittedName>
</protein>
<evidence type="ECO:0000313" key="2">
    <source>
        <dbReference type="Proteomes" id="UP001060215"/>
    </source>
</evidence>
<dbReference type="Proteomes" id="UP001060215">
    <property type="component" value="Chromosome 6"/>
</dbReference>
<keyword evidence="1" id="KW-0560">Oxidoreductase</keyword>
<reference evidence="1 2" key="1">
    <citation type="journal article" date="2022" name="Plant J.">
        <title>Chromosome-level genome of Camellia lanceoleosa provides a valuable resource for understanding genome evolution and self-incompatibility.</title>
        <authorList>
            <person name="Gong W."/>
            <person name="Xiao S."/>
            <person name="Wang L."/>
            <person name="Liao Z."/>
            <person name="Chang Y."/>
            <person name="Mo W."/>
            <person name="Hu G."/>
            <person name="Li W."/>
            <person name="Zhao G."/>
            <person name="Zhu H."/>
            <person name="Hu X."/>
            <person name="Ji K."/>
            <person name="Xiang X."/>
            <person name="Song Q."/>
            <person name="Yuan D."/>
            <person name="Jin S."/>
            <person name="Zhang L."/>
        </authorList>
    </citation>
    <scope>NUCLEOTIDE SEQUENCE [LARGE SCALE GENOMIC DNA]</scope>
    <source>
        <strain evidence="1">SQ_2022a</strain>
    </source>
</reference>
<gene>
    <name evidence="1" type="ORF">LOK49_LG03G03112</name>
</gene>
<organism evidence="1 2">
    <name type="scientific">Camellia lanceoleosa</name>
    <dbReference type="NCBI Taxonomy" id="1840588"/>
    <lineage>
        <taxon>Eukaryota</taxon>
        <taxon>Viridiplantae</taxon>
        <taxon>Streptophyta</taxon>
        <taxon>Embryophyta</taxon>
        <taxon>Tracheophyta</taxon>
        <taxon>Spermatophyta</taxon>
        <taxon>Magnoliopsida</taxon>
        <taxon>eudicotyledons</taxon>
        <taxon>Gunneridae</taxon>
        <taxon>Pentapetalae</taxon>
        <taxon>asterids</taxon>
        <taxon>Ericales</taxon>
        <taxon>Theaceae</taxon>
        <taxon>Camellia</taxon>
    </lineage>
</organism>
<keyword evidence="2" id="KW-1185">Reference proteome</keyword>
<evidence type="ECO:0000313" key="1">
    <source>
        <dbReference type="EMBL" id="KAI8022280.1"/>
    </source>
</evidence>
<sequence length="106" mass="12273">MFYEKWLFRLLNDLKLKFLNFFAYQVVIGCDGVNSTVAKFLGMKSTRLFSTCVVRGFTRYPSGHKFHNAFIVLSKGNVQLGRMSVNGKLVYWFVTRLDSSRFNGIK</sequence>
<accession>A0ACC0IA62</accession>
<keyword evidence="1" id="KW-0503">Monooxygenase</keyword>
<comment type="caution">
    <text evidence="1">The sequence shown here is derived from an EMBL/GenBank/DDBJ whole genome shotgun (WGS) entry which is preliminary data.</text>
</comment>
<proteinExistence type="predicted"/>
<name>A0ACC0IA62_9ERIC</name>